<feature type="domain" description="Peptidase M1 membrane alanine aminopeptidase" evidence="20">
    <location>
        <begin position="435"/>
        <end position="662"/>
    </location>
</feature>
<keyword evidence="5 18" id="KW-0645">Protease</keyword>
<dbReference type="GO" id="GO:0042277">
    <property type="term" value="F:peptide binding"/>
    <property type="evidence" value="ECO:0007669"/>
    <property type="project" value="TreeGrafter"/>
</dbReference>
<feature type="transmembrane region" description="Helical" evidence="18">
    <location>
        <begin position="37"/>
        <end position="58"/>
    </location>
</feature>
<evidence type="ECO:0000256" key="7">
    <source>
        <dbReference type="ARBA" id="ARBA00022723"/>
    </source>
</evidence>
<dbReference type="PRINTS" id="PR00756">
    <property type="entry name" value="ALADIPTASE"/>
</dbReference>
<dbReference type="EMBL" id="NEVH01017542">
    <property type="protein sequence ID" value="PNF24028.1"/>
    <property type="molecule type" value="Genomic_DNA"/>
</dbReference>
<dbReference type="EC" id="3.4.11.-" evidence="18"/>
<dbReference type="InterPro" id="IPR027268">
    <property type="entry name" value="Peptidase_M4/M1_CTD_sf"/>
</dbReference>
<feature type="domain" description="Aminopeptidase N-like N-terminal" evidence="21">
    <location>
        <begin position="106"/>
        <end position="178"/>
    </location>
</feature>
<evidence type="ECO:0000256" key="8">
    <source>
        <dbReference type="ARBA" id="ARBA00022801"/>
    </source>
</evidence>
<comment type="caution">
    <text evidence="22">The sequence shown here is derived from an EMBL/GenBank/DDBJ whole genome shotgun (WGS) entry which is preliminary data.</text>
</comment>
<dbReference type="GO" id="GO:0005615">
    <property type="term" value="C:extracellular space"/>
    <property type="evidence" value="ECO:0007669"/>
    <property type="project" value="TreeGrafter"/>
</dbReference>
<evidence type="ECO:0000256" key="9">
    <source>
        <dbReference type="ARBA" id="ARBA00022833"/>
    </source>
</evidence>
<evidence type="ECO:0000256" key="3">
    <source>
        <dbReference type="ARBA" id="ARBA00010136"/>
    </source>
</evidence>
<keyword evidence="7 16" id="KW-0479">Metal-binding</keyword>
<dbReference type="GO" id="GO:0005737">
    <property type="term" value="C:cytoplasm"/>
    <property type="evidence" value="ECO:0007669"/>
    <property type="project" value="TreeGrafter"/>
</dbReference>
<dbReference type="Gene3D" id="2.60.40.1910">
    <property type="match status" value="1"/>
</dbReference>
<dbReference type="SUPFAM" id="SSF63737">
    <property type="entry name" value="Leukotriene A4 hydrolase N-terminal domain"/>
    <property type="match status" value="1"/>
</dbReference>
<dbReference type="FunFam" id="1.10.390.10:FF:000016">
    <property type="entry name" value="Glutamyl aminopeptidase"/>
    <property type="match status" value="1"/>
</dbReference>
<protein>
    <recommendedName>
        <fullName evidence="18">Aminopeptidase</fullName>
        <ecNumber evidence="18">3.4.11.-</ecNumber>
    </recommendedName>
</protein>
<dbReference type="InterPro" id="IPR014782">
    <property type="entry name" value="Peptidase_M1_dom"/>
</dbReference>
<keyword evidence="6 18" id="KW-0812">Transmembrane</keyword>
<feature type="compositionally biased region" description="Low complexity" evidence="19">
    <location>
        <begin position="241"/>
        <end position="260"/>
    </location>
</feature>
<feature type="site" description="Transition state stabilizer" evidence="17">
    <location>
        <position position="593"/>
    </location>
</feature>
<dbReference type="Pfam" id="PF01433">
    <property type="entry name" value="Peptidase_M1"/>
    <property type="match status" value="1"/>
</dbReference>
<evidence type="ECO:0000256" key="4">
    <source>
        <dbReference type="ARBA" id="ARBA00022622"/>
    </source>
</evidence>
<feature type="compositionally biased region" description="Low complexity" evidence="19">
    <location>
        <begin position="196"/>
        <end position="222"/>
    </location>
</feature>
<keyword evidence="14" id="KW-0449">Lipoprotein</keyword>
<dbReference type="Gene3D" id="1.10.390.10">
    <property type="entry name" value="Neutral Protease Domain 2"/>
    <property type="match status" value="1"/>
</dbReference>
<evidence type="ECO:0000259" key="21">
    <source>
        <dbReference type="Pfam" id="PF17900"/>
    </source>
</evidence>
<dbReference type="GO" id="GO:0070006">
    <property type="term" value="F:metalloaminopeptidase activity"/>
    <property type="evidence" value="ECO:0007669"/>
    <property type="project" value="TreeGrafter"/>
</dbReference>
<organism evidence="22 23">
    <name type="scientific">Cryptotermes secundus</name>
    <dbReference type="NCBI Taxonomy" id="105785"/>
    <lineage>
        <taxon>Eukaryota</taxon>
        <taxon>Metazoa</taxon>
        <taxon>Ecdysozoa</taxon>
        <taxon>Arthropoda</taxon>
        <taxon>Hexapoda</taxon>
        <taxon>Insecta</taxon>
        <taxon>Pterygota</taxon>
        <taxon>Neoptera</taxon>
        <taxon>Polyneoptera</taxon>
        <taxon>Dictyoptera</taxon>
        <taxon>Blattodea</taxon>
        <taxon>Blattoidea</taxon>
        <taxon>Termitoidae</taxon>
        <taxon>Kalotermitidae</taxon>
        <taxon>Cryptotermitinae</taxon>
        <taxon>Cryptotermes</taxon>
    </lineage>
</organism>
<dbReference type="SUPFAM" id="SSF55486">
    <property type="entry name" value="Metalloproteases ('zincins'), catalytic domain"/>
    <property type="match status" value="1"/>
</dbReference>
<evidence type="ECO:0000256" key="11">
    <source>
        <dbReference type="ARBA" id="ARBA00023049"/>
    </source>
</evidence>
<evidence type="ECO:0000256" key="19">
    <source>
        <dbReference type="SAM" id="MobiDB-lite"/>
    </source>
</evidence>
<feature type="binding site" evidence="16">
    <location>
        <position position="511"/>
    </location>
    <ligand>
        <name>Zn(2+)</name>
        <dbReference type="ChEBI" id="CHEBI:29105"/>
        <note>catalytic</note>
    </ligand>
</feature>
<keyword evidence="4" id="KW-0336">GPI-anchor</keyword>
<feature type="active site" description="Proton acceptor" evidence="15">
    <location>
        <position position="508"/>
    </location>
</feature>
<keyword evidence="13" id="KW-0325">Glycoprotein</keyword>
<comment type="subcellular location">
    <subcellularLocation>
        <location evidence="2">Cell membrane</location>
        <topology evidence="2">Lipid-anchor</topology>
        <topology evidence="2">GPI-anchor</topology>
    </subcellularLocation>
    <subcellularLocation>
        <location evidence="1">Membrane</location>
        <topology evidence="1">Single-pass membrane protein</topology>
    </subcellularLocation>
</comment>
<accession>A0A2J7Q620</accession>
<evidence type="ECO:0000256" key="13">
    <source>
        <dbReference type="ARBA" id="ARBA00023180"/>
    </source>
</evidence>
<keyword evidence="8 18" id="KW-0378">Hydrolase</keyword>
<dbReference type="InterPro" id="IPR034016">
    <property type="entry name" value="M1_APN-typ"/>
</dbReference>
<proteinExistence type="inferred from homology"/>
<evidence type="ECO:0000256" key="5">
    <source>
        <dbReference type="ARBA" id="ARBA00022670"/>
    </source>
</evidence>
<comment type="similarity">
    <text evidence="3 18">Belongs to the peptidase M1 family.</text>
</comment>
<keyword evidence="12 18" id="KW-0472">Membrane</keyword>
<evidence type="ECO:0000313" key="23">
    <source>
        <dbReference type="Proteomes" id="UP000235965"/>
    </source>
</evidence>
<keyword evidence="10 18" id="KW-1133">Transmembrane helix</keyword>
<dbReference type="GO" id="GO:0005886">
    <property type="term" value="C:plasma membrane"/>
    <property type="evidence" value="ECO:0007669"/>
    <property type="project" value="UniProtKB-SubCell"/>
</dbReference>
<dbReference type="Proteomes" id="UP000235965">
    <property type="component" value="Unassembled WGS sequence"/>
</dbReference>
<dbReference type="OrthoDB" id="510539at2759"/>
<comment type="cofactor">
    <cofactor evidence="16 18">
        <name>Zn(2+)</name>
        <dbReference type="ChEBI" id="CHEBI:29105"/>
    </cofactor>
    <text evidence="16 18">Binds 1 zinc ion per subunit.</text>
</comment>
<dbReference type="InterPro" id="IPR001930">
    <property type="entry name" value="Peptidase_M1"/>
</dbReference>
<dbReference type="STRING" id="105785.A0A2J7Q620"/>
<dbReference type="Pfam" id="PF17900">
    <property type="entry name" value="Peptidase_M1_N"/>
    <property type="match status" value="2"/>
</dbReference>
<keyword evidence="11 18" id="KW-0482">Metalloprotease</keyword>
<keyword evidence="9 16" id="KW-0862">Zinc</keyword>
<evidence type="ECO:0000256" key="17">
    <source>
        <dbReference type="PIRSR" id="PIRSR634016-4"/>
    </source>
</evidence>
<gene>
    <name evidence="22" type="ORF">B7P43_G08642</name>
</gene>
<sequence>MPTSGSRTEFLAVDELGAATEIKYGRTGGWFVSTKKAIFLGLLVILALALVGILVHYMTTCKGMKSGKDIGAENEPSVAIPHETPNTSENTSIPIAELLLPKAITPSYYRLRLDPYLDDPASDGSNFTYKGHVSITIHCHNATNSVSFHAKGLEIGENINVTLSNETNTKTTVTSVLSSSTATTAPTFTAVYSNTTSDAANTTSGPTSASAAAARTTTPTAGPRHKREVSFRRHQRRRHVTSTTTTPVPHTTLPLGTPPRVTGRVHEQRKEMYTLSLEPALEAGQTYILDISFRGLLKDSLYGFYRSSYKAENGTKIWMAATQFEPTHAREAFPCFDEPAMKARFELSISRPADMVTLSNMPIRANESIAGRSDRVWDHYEVSPNMSTYLLAIVIANPDFIPIKDTGYLDTNSQNASSPEFRVYARKRLIDSAKYAMSVGPRILKFYGDFFSIHYPLPKMDLAAIPDFGSGAMENWGLVTYRESNLLYDPASSPMSDKDKVVIIVAHELAHQWFGNLVTMKWWSDLWLNEGFATYMQYVGSNHVEPSWEMQDKFLVYEQQPAMALDSLRSTHPVSSKVQNPSQISEVFDAISYSKGASLIRMLNNSLTEDVLRKGLTRYLNKWKYRNAEEGDLWEALTEEIREKAASSLPPNVTVKQVMDTWTLQGGYPVLTVTRDYSAGSAVLSQVRFTLDNSSADTLWYIPVSYVTQEEMNNAANSDRRTLPRIWLKQESTIRTGCYLTSMLQATTVLTMTPKTGGFWRRICSALRHRICCPPALEPSYLMTPSTSPGPEFLITMLPST</sequence>
<dbReference type="InterPro" id="IPR050344">
    <property type="entry name" value="Peptidase_M1_aminopeptidases"/>
</dbReference>
<dbReference type="InterPro" id="IPR042097">
    <property type="entry name" value="Aminopeptidase_N-like_N_sf"/>
</dbReference>
<feature type="binding site" evidence="16">
    <location>
        <position position="530"/>
    </location>
    <ligand>
        <name>Zn(2+)</name>
        <dbReference type="ChEBI" id="CHEBI:29105"/>
        <note>catalytic</note>
    </ligand>
</feature>
<dbReference type="PANTHER" id="PTHR11533">
    <property type="entry name" value="PROTEASE M1 ZINC METALLOPROTEASE"/>
    <property type="match status" value="1"/>
</dbReference>
<dbReference type="GO" id="GO:0043171">
    <property type="term" value="P:peptide catabolic process"/>
    <property type="evidence" value="ECO:0007669"/>
    <property type="project" value="TreeGrafter"/>
</dbReference>
<keyword evidence="23" id="KW-1185">Reference proteome</keyword>
<evidence type="ECO:0000256" key="1">
    <source>
        <dbReference type="ARBA" id="ARBA00004167"/>
    </source>
</evidence>
<feature type="region of interest" description="Disordered" evidence="19">
    <location>
        <begin position="196"/>
        <end position="261"/>
    </location>
</feature>
<dbReference type="InParanoid" id="A0A2J7Q620"/>
<evidence type="ECO:0000313" key="22">
    <source>
        <dbReference type="EMBL" id="PNF24028.1"/>
    </source>
</evidence>
<dbReference type="InterPro" id="IPR045357">
    <property type="entry name" value="Aminopeptidase_N-like_N"/>
</dbReference>
<feature type="domain" description="Aminopeptidase N-like N-terminal" evidence="21">
    <location>
        <begin position="257"/>
        <end position="390"/>
    </location>
</feature>
<name>A0A2J7Q620_9NEOP</name>
<dbReference type="GO" id="GO:0098552">
    <property type="term" value="C:side of membrane"/>
    <property type="evidence" value="ECO:0007669"/>
    <property type="project" value="UniProtKB-KW"/>
</dbReference>
<evidence type="ECO:0000256" key="10">
    <source>
        <dbReference type="ARBA" id="ARBA00022989"/>
    </source>
</evidence>
<evidence type="ECO:0000256" key="14">
    <source>
        <dbReference type="ARBA" id="ARBA00023288"/>
    </source>
</evidence>
<dbReference type="PANTHER" id="PTHR11533:SF294">
    <property type="entry name" value="THYROTROPIN-RELEASING HORMONE-DEGRADING ECTOENZYME"/>
    <property type="match status" value="1"/>
</dbReference>
<keyword evidence="18" id="KW-0031">Aminopeptidase</keyword>
<feature type="compositionally biased region" description="Basic residues" evidence="19">
    <location>
        <begin position="223"/>
        <end position="240"/>
    </location>
</feature>
<dbReference type="GO" id="GO:0008270">
    <property type="term" value="F:zinc ion binding"/>
    <property type="evidence" value="ECO:0007669"/>
    <property type="project" value="UniProtKB-UniRule"/>
</dbReference>
<evidence type="ECO:0000256" key="18">
    <source>
        <dbReference type="RuleBase" id="RU364040"/>
    </source>
</evidence>
<dbReference type="Gene3D" id="2.60.40.1730">
    <property type="entry name" value="tricorn interacting facor f3 domain"/>
    <property type="match status" value="2"/>
</dbReference>
<evidence type="ECO:0000256" key="6">
    <source>
        <dbReference type="ARBA" id="ARBA00022692"/>
    </source>
</evidence>
<dbReference type="CDD" id="cd09601">
    <property type="entry name" value="M1_APN-Q_like"/>
    <property type="match status" value="1"/>
</dbReference>
<reference evidence="22 23" key="1">
    <citation type="submission" date="2017-12" db="EMBL/GenBank/DDBJ databases">
        <title>Hemimetabolous genomes reveal molecular basis of termite eusociality.</title>
        <authorList>
            <person name="Harrison M.C."/>
            <person name="Jongepier E."/>
            <person name="Robertson H.M."/>
            <person name="Arning N."/>
            <person name="Bitard-Feildel T."/>
            <person name="Chao H."/>
            <person name="Childers C.P."/>
            <person name="Dinh H."/>
            <person name="Doddapaneni H."/>
            <person name="Dugan S."/>
            <person name="Gowin J."/>
            <person name="Greiner C."/>
            <person name="Han Y."/>
            <person name="Hu H."/>
            <person name="Hughes D.S.T."/>
            <person name="Huylmans A.-K."/>
            <person name="Kemena C."/>
            <person name="Kremer L.P.M."/>
            <person name="Lee S.L."/>
            <person name="Lopez-Ezquerra A."/>
            <person name="Mallet L."/>
            <person name="Monroy-Kuhn J.M."/>
            <person name="Moser A."/>
            <person name="Murali S.C."/>
            <person name="Muzny D.M."/>
            <person name="Otani S."/>
            <person name="Piulachs M.-D."/>
            <person name="Poelchau M."/>
            <person name="Qu J."/>
            <person name="Schaub F."/>
            <person name="Wada-Katsumata A."/>
            <person name="Worley K.C."/>
            <person name="Xie Q."/>
            <person name="Ylla G."/>
            <person name="Poulsen M."/>
            <person name="Gibbs R.A."/>
            <person name="Schal C."/>
            <person name="Richards S."/>
            <person name="Belles X."/>
            <person name="Korb J."/>
            <person name="Bornberg-Bauer E."/>
        </authorList>
    </citation>
    <scope>NUCLEOTIDE SEQUENCE [LARGE SCALE GENOMIC DNA]</scope>
    <source>
        <tissue evidence="22">Whole body</tissue>
    </source>
</reference>
<evidence type="ECO:0000259" key="20">
    <source>
        <dbReference type="Pfam" id="PF01433"/>
    </source>
</evidence>
<evidence type="ECO:0000256" key="2">
    <source>
        <dbReference type="ARBA" id="ARBA00004609"/>
    </source>
</evidence>
<feature type="binding site" evidence="16">
    <location>
        <position position="507"/>
    </location>
    <ligand>
        <name>Zn(2+)</name>
        <dbReference type="ChEBI" id="CHEBI:29105"/>
        <note>catalytic</note>
    </ligand>
</feature>
<evidence type="ECO:0000256" key="12">
    <source>
        <dbReference type="ARBA" id="ARBA00023136"/>
    </source>
</evidence>
<evidence type="ECO:0000256" key="16">
    <source>
        <dbReference type="PIRSR" id="PIRSR634016-3"/>
    </source>
</evidence>
<dbReference type="AlphaFoldDB" id="A0A2J7Q620"/>
<evidence type="ECO:0000256" key="15">
    <source>
        <dbReference type="PIRSR" id="PIRSR634016-1"/>
    </source>
</evidence>
<dbReference type="GO" id="GO:0006508">
    <property type="term" value="P:proteolysis"/>
    <property type="evidence" value="ECO:0007669"/>
    <property type="project" value="UniProtKB-KW"/>
</dbReference>